<dbReference type="PANTHER" id="PTHR43280">
    <property type="entry name" value="ARAC-FAMILY TRANSCRIPTIONAL REGULATOR"/>
    <property type="match status" value="1"/>
</dbReference>
<dbReference type="PANTHER" id="PTHR43280:SF10">
    <property type="entry name" value="REGULATORY PROTEIN POCR"/>
    <property type="match status" value="1"/>
</dbReference>
<dbReference type="Pfam" id="PF12833">
    <property type="entry name" value="HTH_18"/>
    <property type="match status" value="1"/>
</dbReference>
<evidence type="ECO:0000259" key="5">
    <source>
        <dbReference type="PROSITE" id="PS01124"/>
    </source>
</evidence>
<keyword evidence="1" id="KW-0805">Transcription regulation</keyword>
<dbReference type="InterPro" id="IPR018060">
    <property type="entry name" value="HTH_AraC"/>
</dbReference>
<proteinExistence type="predicted"/>
<dbReference type="GO" id="GO:0000160">
    <property type="term" value="P:phosphorelay signal transduction system"/>
    <property type="evidence" value="ECO:0007669"/>
    <property type="project" value="InterPro"/>
</dbReference>
<keyword evidence="8" id="KW-1185">Reference proteome</keyword>
<dbReference type="Proteomes" id="UP000502248">
    <property type="component" value="Chromosome"/>
</dbReference>
<evidence type="ECO:0000313" key="8">
    <source>
        <dbReference type="Proteomes" id="UP000502248"/>
    </source>
</evidence>
<keyword evidence="4" id="KW-0597">Phosphoprotein</keyword>
<accession>A0A7Z2ZPD3</accession>
<dbReference type="PRINTS" id="PR00032">
    <property type="entry name" value="HTHARAC"/>
</dbReference>
<feature type="modified residue" description="4-aspartylphosphate" evidence="4">
    <location>
        <position position="55"/>
    </location>
</feature>
<gene>
    <name evidence="7" type="ORF">HH215_28745</name>
</gene>
<dbReference type="PROSITE" id="PS50110">
    <property type="entry name" value="RESPONSE_REGULATORY"/>
    <property type="match status" value="1"/>
</dbReference>
<dbReference type="RefSeq" id="WP_169283011.1">
    <property type="nucleotide sequence ID" value="NZ_CP051680.1"/>
</dbReference>
<dbReference type="KEGG" id="cheb:HH215_28745"/>
<dbReference type="InterPro" id="IPR020449">
    <property type="entry name" value="Tscrpt_reg_AraC-type_HTH"/>
</dbReference>
<dbReference type="InterPro" id="IPR011006">
    <property type="entry name" value="CheY-like_superfamily"/>
</dbReference>
<dbReference type="Pfam" id="PF00072">
    <property type="entry name" value="Response_reg"/>
    <property type="match status" value="1"/>
</dbReference>
<evidence type="ECO:0000256" key="1">
    <source>
        <dbReference type="ARBA" id="ARBA00023015"/>
    </source>
</evidence>
<dbReference type="SUPFAM" id="SSF46689">
    <property type="entry name" value="Homeodomain-like"/>
    <property type="match status" value="2"/>
</dbReference>
<dbReference type="Gene3D" id="3.40.50.2300">
    <property type="match status" value="1"/>
</dbReference>
<evidence type="ECO:0000256" key="2">
    <source>
        <dbReference type="ARBA" id="ARBA00023125"/>
    </source>
</evidence>
<name>A0A7Z2ZPD3_9BACL</name>
<sequence length="545" mass="62818">MFNVLIVDDEPIICGAISRFLLRSEYGIVRAETALNGFEALDYLRLDKFDLIITDIQMGGMNGIELMEVIFSEHPNIPIIVISAHEDFHYAQQALRLGAIDYLIKPVESEHLYQVVGNALSKRHSEDLRTWEHQIRQKYAVGQLLTAKSILLYEWLSDEDNEWTSDELEVVFSDLGVLLPGPFYCVLNVELDLGEGGLRRNTRFNVKDRKLLLFAALNIIEESLSSWEAVSFYGLKGQLVTIVSIKEAEWKQWGTEALTQIQLIARTMQANISTYLNLNSWIGLSRTTEGVTRIPALYLETKDALEAKQNDRPELPVYYIGDVEQQLDKLMLRWQQHLEGLVKVLQQQTEAEQAEAVVMRLLKELTKLGMPEEQWANCLLQAAYCLYGMLGELRDMLEEESLPPEPQAYARHAVSKEKIGEFGAYLTEIARCVIVGHVRRESSTVMKAMEYIRRSYANKGLKLQDVAREVHLSPNYFSYLFKRVTDKNLWDYLTEIRMKEAKRLLLQSDKKRYEISESIGYESPEHFSRVFKKHFGVSPADYRNR</sequence>
<organism evidence="7 8">
    <name type="scientific">Cohnella herbarum</name>
    <dbReference type="NCBI Taxonomy" id="2728023"/>
    <lineage>
        <taxon>Bacteria</taxon>
        <taxon>Bacillati</taxon>
        <taxon>Bacillota</taxon>
        <taxon>Bacilli</taxon>
        <taxon>Bacillales</taxon>
        <taxon>Paenibacillaceae</taxon>
        <taxon>Cohnella</taxon>
    </lineage>
</organism>
<dbReference type="SMART" id="SM00342">
    <property type="entry name" value="HTH_ARAC"/>
    <property type="match status" value="1"/>
</dbReference>
<keyword evidence="2" id="KW-0238">DNA-binding</keyword>
<dbReference type="PROSITE" id="PS01124">
    <property type="entry name" value="HTH_ARAC_FAMILY_2"/>
    <property type="match status" value="1"/>
</dbReference>
<dbReference type="SUPFAM" id="SSF52172">
    <property type="entry name" value="CheY-like"/>
    <property type="match status" value="1"/>
</dbReference>
<feature type="domain" description="Response regulatory" evidence="6">
    <location>
        <begin position="3"/>
        <end position="120"/>
    </location>
</feature>
<evidence type="ECO:0000256" key="4">
    <source>
        <dbReference type="PROSITE-ProRule" id="PRU00169"/>
    </source>
</evidence>
<dbReference type="GO" id="GO:0003700">
    <property type="term" value="F:DNA-binding transcription factor activity"/>
    <property type="evidence" value="ECO:0007669"/>
    <property type="project" value="InterPro"/>
</dbReference>
<protein>
    <submittedName>
        <fullName evidence="7">Response regulator</fullName>
    </submittedName>
</protein>
<dbReference type="GO" id="GO:0043565">
    <property type="term" value="F:sequence-specific DNA binding"/>
    <property type="evidence" value="ECO:0007669"/>
    <property type="project" value="InterPro"/>
</dbReference>
<dbReference type="AlphaFoldDB" id="A0A7Z2ZPD3"/>
<dbReference type="SMART" id="SM00448">
    <property type="entry name" value="REC"/>
    <property type="match status" value="1"/>
</dbReference>
<keyword evidence="3" id="KW-0804">Transcription</keyword>
<evidence type="ECO:0000256" key="3">
    <source>
        <dbReference type="ARBA" id="ARBA00023163"/>
    </source>
</evidence>
<feature type="domain" description="HTH araC/xylS-type" evidence="5">
    <location>
        <begin position="446"/>
        <end position="545"/>
    </location>
</feature>
<dbReference type="Gene3D" id="1.10.10.60">
    <property type="entry name" value="Homeodomain-like"/>
    <property type="match status" value="2"/>
</dbReference>
<dbReference type="InterPro" id="IPR009057">
    <property type="entry name" value="Homeodomain-like_sf"/>
</dbReference>
<dbReference type="EMBL" id="CP051680">
    <property type="protein sequence ID" value="QJD86765.1"/>
    <property type="molecule type" value="Genomic_DNA"/>
</dbReference>
<dbReference type="InterPro" id="IPR001789">
    <property type="entry name" value="Sig_transdc_resp-reg_receiver"/>
</dbReference>
<evidence type="ECO:0000313" key="7">
    <source>
        <dbReference type="EMBL" id="QJD86765.1"/>
    </source>
</evidence>
<dbReference type="CDD" id="cd17536">
    <property type="entry name" value="REC_YesN-like"/>
    <property type="match status" value="1"/>
</dbReference>
<evidence type="ECO:0000259" key="6">
    <source>
        <dbReference type="PROSITE" id="PS50110"/>
    </source>
</evidence>
<reference evidence="7 8" key="1">
    <citation type="submission" date="2020-04" db="EMBL/GenBank/DDBJ databases">
        <title>Genome sequencing of novel species.</title>
        <authorList>
            <person name="Heo J."/>
            <person name="Kim S.-J."/>
            <person name="Kim J.-S."/>
            <person name="Hong S.-B."/>
            <person name="Kwon S.-W."/>
        </authorList>
    </citation>
    <scope>NUCLEOTIDE SEQUENCE [LARGE SCALE GENOMIC DNA]</scope>
    <source>
        <strain evidence="7 8">MFER-1</strain>
    </source>
</reference>